<name>A0A848GIB1_9BACT</name>
<sequence length="126" mass="14224">MTSACTTTIRRDLPPGWLVVMLLLCSMASYLPLEGNNCNRPPIQDELVYHARCCKGRTIGYFRALAACAPSCEYKVPVTYILAFTEQQTKIQLRRAAETCRSFETVRHLPQLKIFPEPSPTDAPFI</sequence>
<evidence type="ECO:0000313" key="2">
    <source>
        <dbReference type="EMBL" id="NML36802.1"/>
    </source>
</evidence>
<keyword evidence="1" id="KW-1133">Transmembrane helix</keyword>
<proteinExistence type="predicted"/>
<gene>
    <name evidence="2" type="ORF">HHL17_06290</name>
</gene>
<keyword evidence="1" id="KW-0472">Membrane</keyword>
<dbReference type="EMBL" id="JABBGC010000001">
    <property type="protein sequence ID" value="NML36802.1"/>
    <property type="molecule type" value="Genomic_DNA"/>
</dbReference>
<comment type="caution">
    <text evidence="2">The sequence shown here is derived from an EMBL/GenBank/DDBJ whole genome shotgun (WGS) entry which is preliminary data.</text>
</comment>
<keyword evidence="3" id="KW-1185">Reference proteome</keyword>
<dbReference type="RefSeq" id="WP_169223908.1">
    <property type="nucleotide sequence ID" value="NZ_JABBGC010000001.1"/>
</dbReference>
<reference evidence="2 3" key="1">
    <citation type="submission" date="2020-04" db="EMBL/GenBank/DDBJ databases">
        <title>Chitinophaga sp. G-6-1-13 sp. nov., isolated from soil.</title>
        <authorList>
            <person name="Dahal R.H."/>
            <person name="Chaudhary D.K."/>
        </authorList>
    </citation>
    <scope>NUCLEOTIDE SEQUENCE [LARGE SCALE GENOMIC DNA]</scope>
    <source>
        <strain evidence="2 3">G-6-1-13</strain>
    </source>
</reference>
<keyword evidence="1" id="KW-0812">Transmembrane</keyword>
<feature type="transmembrane region" description="Helical" evidence="1">
    <location>
        <begin position="16"/>
        <end position="33"/>
    </location>
</feature>
<protein>
    <submittedName>
        <fullName evidence="2">Uncharacterized protein</fullName>
    </submittedName>
</protein>
<dbReference type="AlphaFoldDB" id="A0A848GIB1"/>
<evidence type="ECO:0000313" key="3">
    <source>
        <dbReference type="Proteomes" id="UP000583266"/>
    </source>
</evidence>
<dbReference type="Proteomes" id="UP000583266">
    <property type="component" value="Unassembled WGS sequence"/>
</dbReference>
<evidence type="ECO:0000256" key="1">
    <source>
        <dbReference type="SAM" id="Phobius"/>
    </source>
</evidence>
<organism evidence="2 3">
    <name type="scientific">Chitinophaga fulva</name>
    <dbReference type="NCBI Taxonomy" id="2728842"/>
    <lineage>
        <taxon>Bacteria</taxon>
        <taxon>Pseudomonadati</taxon>
        <taxon>Bacteroidota</taxon>
        <taxon>Chitinophagia</taxon>
        <taxon>Chitinophagales</taxon>
        <taxon>Chitinophagaceae</taxon>
        <taxon>Chitinophaga</taxon>
    </lineage>
</organism>
<accession>A0A848GIB1</accession>